<feature type="modified residue" description="4-aspartylphosphate" evidence="4">
    <location>
        <position position="55"/>
    </location>
</feature>
<reference evidence="7" key="1">
    <citation type="submission" date="2018-04" db="EMBL/GenBank/DDBJ databases">
        <authorList>
            <person name="Cornet L."/>
        </authorList>
    </citation>
    <scope>NUCLEOTIDE SEQUENCE [LARGE SCALE GENOMIC DNA]</scope>
</reference>
<dbReference type="Gene3D" id="6.10.140.590">
    <property type="match status" value="1"/>
</dbReference>
<dbReference type="Gene3D" id="3.40.50.2300">
    <property type="match status" value="1"/>
</dbReference>
<dbReference type="Pfam" id="PF01590">
    <property type="entry name" value="GAF"/>
    <property type="match status" value="1"/>
</dbReference>
<dbReference type="GO" id="GO:0016301">
    <property type="term" value="F:kinase activity"/>
    <property type="evidence" value="ECO:0007669"/>
    <property type="project" value="UniProtKB-KW"/>
</dbReference>
<keyword evidence="2" id="KW-0418">Kinase</keyword>
<evidence type="ECO:0000256" key="3">
    <source>
        <dbReference type="ARBA" id="ARBA00022801"/>
    </source>
</evidence>
<evidence type="ECO:0000313" key="6">
    <source>
        <dbReference type="EMBL" id="PZO13086.1"/>
    </source>
</evidence>
<keyword evidence="1" id="KW-0808">Transferase</keyword>
<dbReference type="SMART" id="SM00331">
    <property type="entry name" value="PP2C_SIG"/>
    <property type="match status" value="1"/>
</dbReference>
<evidence type="ECO:0000256" key="1">
    <source>
        <dbReference type="ARBA" id="ARBA00022679"/>
    </source>
</evidence>
<dbReference type="SMART" id="SM00065">
    <property type="entry name" value="GAF"/>
    <property type="match status" value="1"/>
</dbReference>
<evidence type="ECO:0000259" key="5">
    <source>
        <dbReference type="PROSITE" id="PS50110"/>
    </source>
</evidence>
<evidence type="ECO:0000256" key="2">
    <source>
        <dbReference type="ARBA" id="ARBA00022777"/>
    </source>
</evidence>
<organism evidence="6 7">
    <name type="scientific">Leptolyngbya foveolarum</name>
    <dbReference type="NCBI Taxonomy" id="47253"/>
    <lineage>
        <taxon>Bacteria</taxon>
        <taxon>Bacillati</taxon>
        <taxon>Cyanobacteriota</taxon>
        <taxon>Cyanophyceae</taxon>
        <taxon>Leptolyngbyales</taxon>
        <taxon>Leptolyngbyaceae</taxon>
        <taxon>Leptolyngbya group</taxon>
        <taxon>Leptolyngbya</taxon>
    </lineage>
</organism>
<dbReference type="EMBL" id="QBMC01000133">
    <property type="protein sequence ID" value="PZO13086.1"/>
    <property type="molecule type" value="Genomic_DNA"/>
</dbReference>
<dbReference type="PROSITE" id="PS50110">
    <property type="entry name" value="RESPONSE_REGULATORY"/>
    <property type="match status" value="1"/>
</dbReference>
<name>A0A2W4TVL7_9CYAN</name>
<proteinExistence type="predicted"/>
<dbReference type="InterPro" id="IPR001932">
    <property type="entry name" value="PPM-type_phosphatase-like_dom"/>
</dbReference>
<dbReference type="InterPro" id="IPR003018">
    <property type="entry name" value="GAF"/>
</dbReference>
<sequence>MEEKLKLLVVDDESDNLDLLYRTFRRDFVVFKATSGAEALNLLDEKGEMAIIISDQRMPKMNGTELLSRTVERFPDTIRMVLTGYTDVEDLVSAINSGKVFKYITKPWNVKKLKVVVAQASETYRVIKQRTRSLSRALQQESLSNDIMSAVRGSLDYDSTLQTVVEALGAAFEADLTVIYPASLATSVQVSPEPVVYRAERPDGQFVFCADLGSLPTPPIAREITAETVTVEEQKAERIVVPLLDNDRVIATICLYKMRDEVNDDQGWTSSAVELLQHVAGQVALAISHAKLYQQIHLQSMKMRAELEVARKIQSNLLHQSWPEIPGIKIQARCQPAREVGGDFFEVFMHPQGDIWLAVGDVSGKGVPAALFMASAISVLRRELAQEKSPDPHKVMSNLNESLANDLMSNNYFITMALIRYSKRTGQLVYANAGHVYPVVWSHRSLVANREMAVVASRSGNSIVSEKAVEPTYLDVRGVPLGILLDWKATSGELRLTDGDVVLLTSDGITEATVPTCRGSGSCSMLNQEGLWDFLQQQPAELDLDNLLAYIHLPEGEQEDDQTILSLEVTSC</sequence>
<dbReference type="Gene3D" id="3.30.450.40">
    <property type="match status" value="1"/>
</dbReference>
<dbReference type="SUPFAM" id="SSF81606">
    <property type="entry name" value="PP2C-like"/>
    <property type="match status" value="1"/>
</dbReference>
<dbReference type="SUPFAM" id="SSF52172">
    <property type="entry name" value="CheY-like"/>
    <property type="match status" value="1"/>
</dbReference>
<dbReference type="GO" id="GO:0016791">
    <property type="term" value="F:phosphatase activity"/>
    <property type="evidence" value="ECO:0007669"/>
    <property type="project" value="TreeGrafter"/>
</dbReference>
<dbReference type="Gene3D" id="3.60.40.10">
    <property type="entry name" value="PPM-type phosphatase domain"/>
    <property type="match status" value="1"/>
</dbReference>
<dbReference type="InterPro" id="IPR029016">
    <property type="entry name" value="GAF-like_dom_sf"/>
</dbReference>
<dbReference type="AlphaFoldDB" id="A0A2W4TVL7"/>
<evidence type="ECO:0000313" key="7">
    <source>
        <dbReference type="Proteomes" id="UP000249354"/>
    </source>
</evidence>
<dbReference type="SMART" id="SM00448">
    <property type="entry name" value="REC"/>
    <property type="match status" value="1"/>
</dbReference>
<keyword evidence="4" id="KW-0597">Phosphoprotein</keyword>
<dbReference type="InterPro" id="IPR001789">
    <property type="entry name" value="Sig_transdc_resp-reg_receiver"/>
</dbReference>
<dbReference type="GO" id="GO:0000160">
    <property type="term" value="P:phosphorelay signal transduction system"/>
    <property type="evidence" value="ECO:0007669"/>
    <property type="project" value="InterPro"/>
</dbReference>
<feature type="domain" description="Response regulatory" evidence="5">
    <location>
        <begin position="6"/>
        <end position="121"/>
    </location>
</feature>
<dbReference type="PANTHER" id="PTHR43156">
    <property type="entry name" value="STAGE II SPORULATION PROTEIN E-RELATED"/>
    <property type="match status" value="1"/>
</dbReference>
<dbReference type="InterPro" id="IPR052016">
    <property type="entry name" value="Bact_Sigma-Reg"/>
</dbReference>
<evidence type="ECO:0000256" key="4">
    <source>
        <dbReference type="PROSITE-ProRule" id="PRU00169"/>
    </source>
</evidence>
<reference evidence="6 7" key="2">
    <citation type="submission" date="2018-06" db="EMBL/GenBank/DDBJ databases">
        <title>Metagenomic assembly of (sub)arctic Cyanobacteria and their associated microbiome from non-axenic cultures.</title>
        <authorList>
            <person name="Baurain D."/>
        </authorList>
    </citation>
    <scope>NUCLEOTIDE SEQUENCE [LARGE SCALE GENOMIC DNA]</scope>
    <source>
        <strain evidence="6">ULC129bin1</strain>
    </source>
</reference>
<dbReference type="PANTHER" id="PTHR43156:SF2">
    <property type="entry name" value="STAGE II SPORULATION PROTEIN E"/>
    <property type="match status" value="1"/>
</dbReference>
<dbReference type="Pfam" id="PF07228">
    <property type="entry name" value="SpoIIE"/>
    <property type="match status" value="1"/>
</dbReference>
<dbReference type="CDD" id="cd17569">
    <property type="entry name" value="REC_HupR-like"/>
    <property type="match status" value="1"/>
</dbReference>
<dbReference type="Pfam" id="PF00072">
    <property type="entry name" value="Response_reg"/>
    <property type="match status" value="1"/>
</dbReference>
<comment type="caution">
    <text evidence="6">The sequence shown here is derived from an EMBL/GenBank/DDBJ whole genome shotgun (WGS) entry which is preliminary data.</text>
</comment>
<dbReference type="InterPro" id="IPR036457">
    <property type="entry name" value="PPM-type-like_dom_sf"/>
</dbReference>
<gene>
    <name evidence="6" type="ORF">DCF25_16620</name>
</gene>
<accession>A0A2W4TVL7</accession>
<dbReference type="SUPFAM" id="SSF55781">
    <property type="entry name" value="GAF domain-like"/>
    <property type="match status" value="1"/>
</dbReference>
<keyword evidence="3" id="KW-0378">Hydrolase</keyword>
<protein>
    <submittedName>
        <fullName evidence="6">Fused response regulator/phosphatase</fullName>
    </submittedName>
</protein>
<dbReference type="Proteomes" id="UP000249354">
    <property type="component" value="Unassembled WGS sequence"/>
</dbReference>
<dbReference type="InterPro" id="IPR011006">
    <property type="entry name" value="CheY-like_superfamily"/>
</dbReference>